<sequence length="129" mass="14035">MAVPTSLNGFDVAPAVDRMLGQPELWWQAVGLFVDHFAGWEPVWLATRGDDAAECRQVHALRSAAANVGASHLSCVATVLEELLSIRLAGRPVPVPASLRWYLQDCFREVWQAAAEARWSDGLPAARAA</sequence>
<dbReference type="RefSeq" id="WP_066882540.1">
    <property type="nucleotide sequence ID" value="NZ_LODL01000019.1"/>
</dbReference>
<evidence type="ECO:0000259" key="2">
    <source>
        <dbReference type="Pfam" id="PF01627"/>
    </source>
</evidence>
<evidence type="ECO:0000256" key="1">
    <source>
        <dbReference type="ARBA" id="ARBA00023012"/>
    </source>
</evidence>
<dbReference type="GO" id="GO:0000160">
    <property type="term" value="P:phosphorelay signal transduction system"/>
    <property type="evidence" value="ECO:0007669"/>
    <property type="project" value="UniProtKB-KW"/>
</dbReference>
<protein>
    <recommendedName>
        <fullName evidence="2">HPt domain-containing protein</fullName>
    </recommendedName>
</protein>
<name>A0A133XIG7_9RHOO</name>
<feature type="domain" description="HPt" evidence="2">
    <location>
        <begin position="50"/>
        <end position="111"/>
    </location>
</feature>
<proteinExistence type="predicted"/>
<evidence type="ECO:0000313" key="3">
    <source>
        <dbReference type="EMBL" id="KXB30740.1"/>
    </source>
</evidence>
<evidence type="ECO:0000313" key="4">
    <source>
        <dbReference type="Proteomes" id="UP000070186"/>
    </source>
</evidence>
<comment type="caution">
    <text evidence="3">The sequence shown here is derived from an EMBL/GenBank/DDBJ whole genome shotgun (WGS) entry which is preliminary data.</text>
</comment>
<dbReference type="Gene3D" id="1.20.120.160">
    <property type="entry name" value="HPT domain"/>
    <property type="match status" value="1"/>
</dbReference>
<dbReference type="InterPro" id="IPR008207">
    <property type="entry name" value="Sig_transdc_His_kin_Hpt_dom"/>
</dbReference>
<dbReference type="STRING" id="281362.AT959_08385"/>
<dbReference type="EMBL" id="LODL01000019">
    <property type="protein sequence ID" value="KXB30740.1"/>
    <property type="molecule type" value="Genomic_DNA"/>
</dbReference>
<dbReference type="InterPro" id="IPR036641">
    <property type="entry name" value="HPT_dom_sf"/>
</dbReference>
<reference evidence="3 4" key="1">
    <citation type="submission" date="2015-12" db="EMBL/GenBank/DDBJ databases">
        <title>Nitrous oxide reduction kinetics distinguish bacteria harboring typical versus atypical NosZ.</title>
        <authorList>
            <person name="Yoon S."/>
            <person name="Nissen S."/>
            <person name="Park D."/>
            <person name="Sanford R.A."/>
            <person name="Loeffler F.E."/>
        </authorList>
    </citation>
    <scope>NUCLEOTIDE SEQUENCE [LARGE SCALE GENOMIC DNA]</scope>
    <source>
        <strain evidence="3 4">ATCC BAA-841</strain>
    </source>
</reference>
<dbReference type="SUPFAM" id="SSF47226">
    <property type="entry name" value="Histidine-containing phosphotransfer domain, HPT domain"/>
    <property type="match status" value="1"/>
</dbReference>
<dbReference type="GO" id="GO:0004672">
    <property type="term" value="F:protein kinase activity"/>
    <property type="evidence" value="ECO:0007669"/>
    <property type="project" value="UniProtKB-ARBA"/>
</dbReference>
<accession>A0A133XIG7</accession>
<dbReference type="Pfam" id="PF01627">
    <property type="entry name" value="Hpt"/>
    <property type="match status" value="1"/>
</dbReference>
<dbReference type="Proteomes" id="UP000070186">
    <property type="component" value="Unassembled WGS sequence"/>
</dbReference>
<keyword evidence="1" id="KW-0902">Two-component regulatory system</keyword>
<organism evidence="3 4">
    <name type="scientific">Dechloromonas denitrificans</name>
    <dbReference type="NCBI Taxonomy" id="281362"/>
    <lineage>
        <taxon>Bacteria</taxon>
        <taxon>Pseudomonadati</taxon>
        <taxon>Pseudomonadota</taxon>
        <taxon>Betaproteobacteria</taxon>
        <taxon>Rhodocyclales</taxon>
        <taxon>Azonexaceae</taxon>
        <taxon>Dechloromonas</taxon>
    </lineage>
</organism>
<gene>
    <name evidence="3" type="ORF">AT959_08385</name>
</gene>
<keyword evidence="4" id="KW-1185">Reference proteome</keyword>
<dbReference type="AlphaFoldDB" id="A0A133XIG7"/>